<dbReference type="EMBL" id="JGVK01000006">
    <property type="protein sequence ID" value="KEY91555.1"/>
    <property type="molecule type" value="Genomic_DNA"/>
</dbReference>
<name>A0A084CP26_9GAMM</name>
<comment type="caution">
    <text evidence="1">The sequence shown here is derived from an EMBL/GenBank/DDBJ whole genome shotgun (WGS) entry which is preliminary data.</text>
</comment>
<proteinExistence type="predicted"/>
<gene>
    <name evidence="1" type="ORF">CF67_14064</name>
</gene>
<dbReference type="AlphaFoldDB" id="A0A084CP26"/>
<organism evidence="1 2">
    <name type="scientific">Candidatus Photodesmus blepharonis</name>
    <dbReference type="NCBI Taxonomy" id="1179155"/>
    <lineage>
        <taxon>Bacteria</taxon>
        <taxon>Pseudomonadati</taxon>
        <taxon>Pseudomonadota</taxon>
        <taxon>Gammaproteobacteria</taxon>
        <taxon>Vibrionales</taxon>
        <taxon>Vibrionaceae</taxon>
        <taxon>Candidatus Photodesmus</taxon>
    </lineage>
</organism>
<protein>
    <submittedName>
        <fullName evidence="1">Uncharacterized protein</fullName>
    </submittedName>
</protein>
<dbReference type="Proteomes" id="UP000053784">
    <property type="component" value="Unassembled WGS sequence"/>
</dbReference>
<evidence type="ECO:0000313" key="1">
    <source>
        <dbReference type="EMBL" id="KEY91555.1"/>
    </source>
</evidence>
<accession>A0A084CP26</accession>
<sequence>MIEGCCDLLYTGLDVIGTLNLHNDNQIHIEGTVSRIDDDEVILQLTRGPSFRDMLLEQRYIHNKYPTFFNK</sequence>
<evidence type="ECO:0000313" key="2">
    <source>
        <dbReference type="Proteomes" id="UP000053784"/>
    </source>
</evidence>
<reference evidence="1 2" key="1">
    <citation type="submission" date="2014-03" db="EMBL/GenBank/DDBJ databases">
        <title>Selection and divergence in the genomes of co-occurring obligate luminous symbionts with specific hosts.</title>
        <authorList>
            <person name="Hendry T.A."/>
            <person name="de Wet J.R."/>
            <person name="Dunlap P.V."/>
        </authorList>
    </citation>
    <scope>NUCLEOTIDE SEQUENCE [LARGE SCALE GENOMIC DNA]</scope>
    <source>
        <strain evidence="1 2">Ppalp.1</strain>
    </source>
</reference>
<keyword evidence="2" id="KW-1185">Reference proteome</keyword>